<evidence type="ECO:0000313" key="6">
    <source>
        <dbReference type="Proteomes" id="UP000321580"/>
    </source>
</evidence>
<dbReference type="InterPro" id="IPR026341">
    <property type="entry name" value="T9SS_type_B"/>
</dbReference>
<keyword evidence="2" id="KW-1015">Disulfide bond</keyword>
<organism evidence="5 6">
    <name type="scientific">Phaeodactylibacter luteus</name>
    <dbReference type="NCBI Taxonomy" id="1564516"/>
    <lineage>
        <taxon>Bacteria</taxon>
        <taxon>Pseudomonadati</taxon>
        <taxon>Bacteroidota</taxon>
        <taxon>Saprospiria</taxon>
        <taxon>Saprospirales</taxon>
        <taxon>Haliscomenobacteraceae</taxon>
        <taxon>Phaeodactylibacter</taxon>
    </lineage>
</organism>
<dbReference type="SUPFAM" id="SSF49899">
    <property type="entry name" value="Concanavalin A-like lectins/glucanases"/>
    <property type="match status" value="1"/>
</dbReference>
<comment type="caution">
    <text evidence="5">The sequence shown here is derived from an EMBL/GenBank/DDBJ whole genome shotgun (WGS) entry which is preliminary data.</text>
</comment>
<evidence type="ECO:0000256" key="3">
    <source>
        <dbReference type="SAM" id="SignalP"/>
    </source>
</evidence>
<dbReference type="AlphaFoldDB" id="A0A5C6RZ91"/>
<gene>
    <name evidence="5" type="ORF">FRY97_04195</name>
</gene>
<dbReference type="InterPro" id="IPR013320">
    <property type="entry name" value="ConA-like_dom_sf"/>
</dbReference>
<dbReference type="OrthoDB" id="1490335at2"/>
<dbReference type="GO" id="GO:0005975">
    <property type="term" value="P:carbohydrate metabolic process"/>
    <property type="evidence" value="ECO:0007669"/>
    <property type="project" value="UniProtKB-ARBA"/>
</dbReference>
<evidence type="ECO:0000313" key="5">
    <source>
        <dbReference type="EMBL" id="TXB67601.1"/>
    </source>
</evidence>
<name>A0A5C6RZ91_9BACT</name>
<evidence type="ECO:0000256" key="1">
    <source>
        <dbReference type="ARBA" id="ARBA00022729"/>
    </source>
</evidence>
<dbReference type="Gene3D" id="2.60.120.200">
    <property type="match status" value="1"/>
</dbReference>
<dbReference type="Proteomes" id="UP000321580">
    <property type="component" value="Unassembled WGS sequence"/>
</dbReference>
<keyword evidence="6" id="KW-1185">Reference proteome</keyword>
<reference evidence="5 6" key="1">
    <citation type="submission" date="2019-08" db="EMBL/GenBank/DDBJ databases">
        <title>Genome of Phaeodactylibacter luteus.</title>
        <authorList>
            <person name="Bowman J.P."/>
        </authorList>
    </citation>
    <scope>NUCLEOTIDE SEQUENCE [LARGE SCALE GENOMIC DNA]</scope>
    <source>
        <strain evidence="5 6">KCTC 42180</strain>
    </source>
</reference>
<evidence type="ECO:0000259" key="4">
    <source>
        <dbReference type="SMART" id="SM00560"/>
    </source>
</evidence>
<dbReference type="GO" id="GO:0004553">
    <property type="term" value="F:hydrolase activity, hydrolyzing O-glycosyl compounds"/>
    <property type="evidence" value="ECO:0007669"/>
    <property type="project" value="UniProtKB-ARBA"/>
</dbReference>
<dbReference type="Pfam" id="PF13585">
    <property type="entry name" value="CHU_C"/>
    <property type="match status" value="1"/>
</dbReference>
<dbReference type="InterPro" id="IPR006558">
    <property type="entry name" value="LamG-like"/>
</dbReference>
<protein>
    <submittedName>
        <fullName evidence="5">T9SS type B sorting domain-containing protein</fullName>
    </submittedName>
</protein>
<feature type="chain" id="PRO_5022846709" evidence="3">
    <location>
        <begin position="21"/>
        <end position="413"/>
    </location>
</feature>
<dbReference type="Pfam" id="PF13385">
    <property type="entry name" value="Laminin_G_3"/>
    <property type="match status" value="1"/>
</dbReference>
<feature type="domain" description="LamG-like jellyroll fold" evidence="4">
    <location>
        <begin position="87"/>
        <end position="225"/>
    </location>
</feature>
<feature type="signal peptide" evidence="3">
    <location>
        <begin position="1"/>
        <end position="20"/>
    </location>
</feature>
<dbReference type="SMART" id="SM00560">
    <property type="entry name" value="LamGL"/>
    <property type="match status" value="1"/>
</dbReference>
<accession>A0A5C6RZ91</accession>
<evidence type="ECO:0000256" key="2">
    <source>
        <dbReference type="ARBA" id="ARBA00023157"/>
    </source>
</evidence>
<dbReference type="RefSeq" id="WP_147166182.1">
    <property type="nucleotide sequence ID" value="NZ_VOOR01000006.1"/>
</dbReference>
<sequence>MKKPILVLTGLIALAFALNAQTTIGLVAHYRFDGTFTDATGNTANGGAISGSPYFTCGVENDAVSFNGQTDEVVILGGPVNDEFDSEDVTVAFYFKPRGGAGTQFLLSKRSPNCIGNSEFYITYTPNSRSISAFFFETSDKRTIATHQIDNTACWQHLAIVREGGRVRLYLNGALINVFSTLERVNVANNGDLIFGNSDCRNPTEFPFNGLMDELRVYNRALDEREVRELYTAPDQIVRDANIINIFLGESFDASLTTTCGTAFTWSPLDGVDQPNAPATAITPQQAGEIAYQVAIADTSVATCTAIDEITFNVIDPDDLDCGTIFLPSAFTPNGDGLNDTYGLSNPFAIQQMERFEIFDRWGNLVFATSDPFERWDGFYKGQTVNAGVLRYAIQWSCNGEPQFQSGEIAVLR</sequence>
<dbReference type="EMBL" id="VOOR01000006">
    <property type="protein sequence ID" value="TXB67601.1"/>
    <property type="molecule type" value="Genomic_DNA"/>
</dbReference>
<keyword evidence="1 3" id="KW-0732">Signal</keyword>
<dbReference type="NCBIfam" id="TIGR04131">
    <property type="entry name" value="Bac_Flav_CTERM"/>
    <property type="match status" value="1"/>
</dbReference>
<proteinExistence type="predicted"/>